<protein>
    <submittedName>
        <fullName evidence="1">Uncharacterized protein</fullName>
    </submittedName>
</protein>
<dbReference type="EMBL" id="GGEC01001411">
    <property type="protein sequence ID" value="MBW81894.1"/>
    <property type="molecule type" value="Transcribed_RNA"/>
</dbReference>
<accession>A0A2P2IKW9</accession>
<name>A0A2P2IKW9_RHIMU</name>
<sequence>MGFSMAIKQRTCHLSKCDDQILLNKTTLLF</sequence>
<evidence type="ECO:0000313" key="1">
    <source>
        <dbReference type="EMBL" id="MBW81894.1"/>
    </source>
</evidence>
<organism evidence="1">
    <name type="scientific">Rhizophora mucronata</name>
    <name type="common">Asiatic mangrove</name>
    <dbReference type="NCBI Taxonomy" id="61149"/>
    <lineage>
        <taxon>Eukaryota</taxon>
        <taxon>Viridiplantae</taxon>
        <taxon>Streptophyta</taxon>
        <taxon>Embryophyta</taxon>
        <taxon>Tracheophyta</taxon>
        <taxon>Spermatophyta</taxon>
        <taxon>Magnoliopsida</taxon>
        <taxon>eudicotyledons</taxon>
        <taxon>Gunneridae</taxon>
        <taxon>Pentapetalae</taxon>
        <taxon>rosids</taxon>
        <taxon>fabids</taxon>
        <taxon>Malpighiales</taxon>
        <taxon>Rhizophoraceae</taxon>
        <taxon>Rhizophora</taxon>
    </lineage>
</organism>
<reference evidence="1" key="1">
    <citation type="submission" date="2018-02" db="EMBL/GenBank/DDBJ databases">
        <title>Rhizophora mucronata_Transcriptome.</title>
        <authorList>
            <person name="Meera S.P."/>
            <person name="Sreeshan A."/>
            <person name="Augustine A."/>
        </authorList>
    </citation>
    <scope>NUCLEOTIDE SEQUENCE</scope>
    <source>
        <tissue evidence="1">Leaf</tissue>
    </source>
</reference>
<proteinExistence type="predicted"/>
<dbReference type="AlphaFoldDB" id="A0A2P2IKW9"/>